<accession>A0ABW6KFC1</accession>
<keyword evidence="2" id="KW-1185">Reference proteome</keyword>
<dbReference type="RefSeq" id="WP_389362896.1">
    <property type="nucleotide sequence ID" value="NZ_JBIACK010000011.1"/>
</dbReference>
<dbReference type="Gene3D" id="4.10.280.10">
    <property type="entry name" value="Helix-loop-helix DNA-binding domain"/>
    <property type="match status" value="1"/>
</dbReference>
<dbReference type="InterPro" id="IPR037208">
    <property type="entry name" value="Spo0E-like_sf"/>
</dbReference>
<proteinExistence type="predicted"/>
<organism evidence="1 2">
    <name type="scientific">Cytobacillus spartinae</name>
    <dbReference type="NCBI Taxonomy" id="3299023"/>
    <lineage>
        <taxon>Bacteria</taxon>
        <taxon>Bacillati</taxon>
        <taxon>Bacillota</taxon>
        <taxon>Bacilli</taxon>
        <taxon>Bacillales</taxon>
        <taxon>Bacillaceae</taxon>
        <taxon>Cytobacillus</taxon>
    </lineage>
</organism>
<dbReference type="SUPFAM" id="SSF140500">
    <property type="entry name" value="BAS1536-like"/>
    <property type="match status" value="1"/>
</dbReference>
<dbReference type="InterPro" id="IPR036638">
    <property type="entry name" value="HLH_DNA-bd_sf"/>
</dbReference>
<dbReference type="EMBL" id="JBIACK010000011">
    <property type="protein sequence ID" value="MFE8702867.1"/>
    <property type="molecule type" value="Genomic_DNA"/>
</dbReference>
<dbReference type="Proteomes" id="UP001601059">
    <property type="component" value="Unassembled WGS sequence"/>
</dbReference>
<gene>
    <name evidence="1" type="ORF">ACFYKX_19870</name>
</gene>
<dbReference type="Pfam" id="PF09388">
    <property type="entry name" value="SpoOE-like"/>
    <property type="match status" value="1"/>
</dbReference>
<evidence type="ECO:0000313" key="2">
    <source>
        <dbReference type="Proteomes" id="UP001601059"/>
    </source>
</evidence>
<evidence type="ECO:0000313" key="1">
    <source>
        <dbReference type="EMBL" id="MFE8702867.1"/>
    </source>
</evidence>
<dbReference type="InterPro" id="IPR018540">
    <property type="entry name" value="Spo0E-like"/>
</dbReference>
<protein>
    <submittedName>
        <fullName evidence="1">Spo0E family sporulation regulatory protein-aspartic acid phosphatase</fullName>
    </submittedName>
</protein>
<reference evidence="1 2" key="1">
    <citation type="submission" date="2024-08" db="EMBL/GenBank/DDBJ databases">
        <title>Two novel Cytobacillus novel species.</title>
        <authorList>
            <person name="Liu G."/>
        </authorList>
    </citation>
    <scope>NUCLEOTIDE SEQUENCE [LARGE SCALE GENOMIC DNA]</scope>
    <source>
        <strain evidence="1 2">FJAT-54145</strain>
    </source>
</reference>
<comment type="caution">
    <text evidence="1">The sequence shown here is derived from an EMBL/GenBank/DDBJ whole genome shotgun (WGS) entry which is preliminary data.</text>
</comment>
<sequence>MDLEKDLLDAIAKETDELALLVRTNGLNCTETVKKSQKLDRLILKYQQRREKYRHEENESIHD</sequence>
<name>A0ABW6KFC1_9BACI</name>